<dbReference type="AlphaFoldDB" id="A0A0Q3E776"/>
<dbReference type="Proteomes" id="UP000008810">
    <property type="component" value="Chromosome 5"/>
</dbReference>
<dbReference type="InParanoid" id="A0A0Q3E776"/>
<feature type="transmembrane region" description="Helical" evidence="1">
    <location>
        <begin position="51"/>
        <end position="71"/>
    </location>
</feature>
<dbReference type="EnsemblPlants" id="KQJ82140">
    <property type="protein sequence ID" value="KQJ82140"/>
    <property type="gene ID" value="BRADI_5g06628v3"/>
</dbReference>
<dbReference type="EMBL" id="CM000884">
    <property type="protein sequence ID" value="KQJ82140.1"/>
    <property type="molecule type" value="Genomic_DNA"/>
</dbReference>
<evidence type="ECO:0000313" key="2">
    <source>
        <dbReference type="EMBL" id="KQJ82140.1"/>
    </source>
</evidence>
<evidence type="ECO:0000313" key="3">
    <source>
        <dbReference type="EnsemblPlants" id="KQJ82140"/>
    </source>
</evidence>
<reference evidence="3" key="3">
    <citation type="submission" date="2018-08" db="UniProtKB">
        <authorList>
            <consortium name="EnsemblPlants"/>
        </authorList>
    </citation>
    <scope>IDENTIFICATION</scope>
    <source>
        <strain evidence="3">cv. Bd21</strain>
    </source>
</reference>
<name>A0A0Q3E776_BRADI</name>
<proteinExistence type="predicted"/>
<keyword evidence="1" id="KW-0472">Membrane</keyword>
<dbReference type="Gramene" id="KQJ82140">
    <property type="protein sequence ID" value="KQJ82140"/>
    <property type="gene ID" value="BRADI_5g06628v3"/>
</dbReference>
<organism evidence="2">
    <name type="scientific">Brachypodium distachyon</name>
    <name type="common">Purple false brome</name>
    <name type="synonym">Trachynia distachya</name>
    <dbReference type="NCBI Taxonomy" id="15368"/>
    <lineage>
        <taxon>Eukaryota</taxon>
        <taxon>Viridiplantae</taxon>
        <taxon>Streptophyta</taxon>
        <taxon>Embryophyta</taxon>
        <taxon>Tracheophyta</taxon>
        <taxon>Spermatophyta</taxon>
        <taxon>Magnoliopsida</taxon>
        <taxon>Liliopsida</taxon>
        <taxon>Poales</taxon>
        <taxon>Poaceae</taxon>
        <taxon>BOP clade</taxon>
        <taxon>Pooideae</taxon>
        <taxon>Stipodae</taxon>
        <taxon>Brachypodieae</taxon>
        <taxon>Brachypodium</taxon>
    </lineage>
</organism>
<evidence type="ECO:0000256" key="1">
    <source>
        <dbReference type="SAM" id="Phobius"/>
    </source>
</evidence>
<sequence length="97" mass="10239">MWLLGVDGVSSRGKQSHVPACCSIASTAFSSMEVVGGETSPEHSSNLVGKYSIVILGLWVFLIPGAGKGVLQTGLVLARVLIHLSKDTNRLPLNYVC</sequence>
<accession>A0A0Q3E776</accession>
<evidence type="ECO:0000313" key="4">
    <source>
        <dbReference type="Proteomes" id="UP000008810"/>
    </source>
</evidence>
<reference evidence="2" key="2">
    <citation type="submission" date="2017-06" db="EMBL/GenBank/DDBJ databases">
        <title>WGS assembly of Brachypodium distachyon.</title>
        <authorList>
            <consortium name="The International Brachypodium Initiative"/>
            <person name="Lucas S."/>
            <person name="Harmon-Smith M."/>
            <person name="Lail K."/>
            <person name="Tice H."/>
            <person name="Grimwood J."/>
            <person name="Bruce D."/>
            <person name="Barry K."/>
            <person name="Shu S."/>
            <person name="Lindquist E."/>
            <person name="Wang M."/>
            <person name="Pitluck S."/>
            <person name="Vogel J.P."/>
            <person name="Garvin D.F."/>
            <person name="Mockler T.C."/>
            <person name="Schmutz J."/>
            <person name="Rokhsar D."/>
            <person name="Bevan M.W."/>
        </authorList>
    </citation>
    <scope>NUCLEOTIDE SEQUENCE</scope>
    <source>
        <strain evidence="2">Bd21</strain>
    </source>
</reference>
<protein>
    <submittedName>
        <fullName evidence="2 3">Uncharacterized protein</fullName>
    </submittedName>
</protein>
<gene>
    <name evidence="2" type="ORF">BRADI_5g06628v3</name>
</gene>
<keyword evidence="4" id="KW-1185">Reference proteome</keyword>
<keyword evidence="1" id="KW-1133">Transmembrane helix</keyword>
<reference evidence="2 3" key="1">
    <citation type="journal article" date="2010" name="Nature">
        <title>Genome sequencing and analysis of the model grass Brachypodium distachyon.</title>
        <authorList>
            <consortium name="International Brachypodium Initiative"/>
        </authorList>
    </citation>
    <scope>NUCLEOTIDE SEQUENCE [LARGE SCALE GENOMIC DNA]</scope>
    <source>
        <strain evidence="2 3">Bd21</strain>
    </source>
</reference>
<keyword evidence="1" id="KW-0812">Transmembrane</keyword>